<sequence length="543" mass="55889">MAKKIKKTIPWFLVLLLIGLAVGIGLNLGETWVQADEATTSVTVGNVLPSITVPADDSSTCDSPTDVGSDVTFTATATDANGDEWKILVCETAGTTGVACTGAQWCVSSSVSSGSPASCSHTVVAGDYNNGAWFVYACDSTGCTADDNTYSPFNVNREPDFSDISVPAADPGQNIVFTATASDPDHNGDGCTADEVELYICDAAGADATSGCTGGTELCHAVLTGSNPTCDYSVTIPTAHGPNNYYPYVFDTHGMPAGAGIQGVAAQYTVNDVAPIVTSVILDDGGPIALNLKGSTTDIAAVSTDVTDNNGCEDITEATAVIYLTSKGDSCAADDNNCYQIDTGNCVKTACDGASDAVCTYTCTAALKYYADPTDTSSTWSGDTWSAEITASDESGSGSKIGDTPVDLQTNTALDVTETIAYGTVAAGQDTGSDNETTTVVNYGNSPIDNELYGIDMTGPATITIDVGQQHYALIAFTYGTGDTALKLEASKDTVDIEATKPTSTTPDVSDNILWGIEIPGGKASGEYTGTNTFTALVDTDDW</sequence>
<reference evidence="1" key="1">
    <citation type="journal article" date="2014" name="Front. Microbiol.">
        <title>High frequency of phylogenetically diverse reductive dehalogenase-homologous genes in deep subseafloor sedimentary metagenomes.</title>
        <authorList>
            <person name="Kawai M."/>
            <person name="Futagami T."/>
            <person name="Toyoda A."/>
            <person name="Takaki Y."/>
            <person name="Nishi S."/>
            <person name="Hori S."/>
            <person name="Arai W."/>
            <person name="Tsubouchi T."/>
            <person name="Morono Y."/>
            <person name="Uchiyama I."/>
            <person name="Ito T."/>
            <person name="Fujiyama A."/>
            <person name="Inagaki F."/>
            <person name="Takami H."/>
        </authorList>
    </citation>
    <scope>NUCLEOTIDE SEQUENCE</scope>
    <source>
        <strain evidence="1">Expedition CK06-06</strain>
    </source>
</reference>
<gene>
    <name evidence="1" type="ORF">S06H3_00511</name>
</gene>
<name>X1KST7_9ZZZZ</name>
<comment type="caution">
    <text evidence="1">The sequence shown here is derived from an EMBL/GenBank/DDBJ whole genome shotgun (WGS) entry which is preliminary data.</text>
</comment>
<organism evidence="1">
    <name type="scientific">marine sediment metagenome</name>
    <dbReference type="NCBI Taxonomy" id="412755"/>
    <lineage>
        <taxon>unclassified sequences</taxon>
        <taxon>metagenomes</taxon>
        <taxon>ecological metagenomes</taxon>
    </lineage>
</organism>
<dbReference type="AlphaFoldDB" id="X1KST7"/>
<protein>
    <submittedName>
        <fullName evidence="1">Uncharacterized protein</fullName>
    </submittedName>
</protein>
<accession>X1KST7</accession>
<feature type="non-terminal residue" evidence="1">
    <location>
        <position position="543"/>
    </location>
</feature>
<evidence type="ECO:0000313" key="1">
    <source>
        <dbReference type="EMBL" id="GAH93224.1"/>
    </source>
</evidence>
<proteinExistence type="predicted"/>
<dbReference type="EMBL" id="BARV01000094">
    <property type="protein sequence ID" value="GAH93224.1"/>
    <property type="molecule type" value="Genomic_DNA"/>
</dbReference>